<reference evidence="9" key="1">
    <citation type="submission" date="2021-03" db="EMBL/GenBank/DDBJ databases">
        <title>Chromosome level genome of the anhydrobiotic midge Polypedilum vanderplanki.</title>
        <authorList>
            <person name="Yoshida Y."/>
            <person name="Kikawada T."/>
            <person name="Gusev O."/>
        </authorList>
    </citation>
    <scope>NUCLEOTIDE SEQUENCE</scope>
    <source>
        <strain evidence="9">NIAS01</strain>
        <tissue evidence="9">Whole body or cell culture</tissue>
    </source>
</reference>
<dbReference type="SUPFAM" id="SSF53901">
    <property type="entry name" value="Thiolase-like"/>
    <property type="match status" value="1"/>
</dbReference>
<evidence type="ECO:0000256" key="1">
    <source>
        <dbReference type="ARBA" id="ARBA00022450"/>
    </source>
</evidence>
<feature type="domain" description="Ketosynthase family 3 (KS3)" evidence="7">
    <location>
        <begin position="5"/>
        <end position="411"/>
    </location>
</feature>
<dbReference type="GO" id="GO:0016491">
    <property type="term" value="F:oxidoreductase activity"/>
    <property type="evidence" value="ECO:0007669"/>
    <property type="project" value="InterPro"/>
</dbReference>
<sequence>MCESENDIVISGISGRFPKSNNVHELAENLYNKIDMTCDKEDRWKHVYPKVSPRFGKISNIEKFDAPFFAMLNKQAKWTDPQMRMLLEHSYEAILDAGISPQSLMGSKTAVIVGAISSDSRDYFCKNITPTYDGFRIIGHGNCHLANRISYLFGLHGPSLVLDTACSSSASALDVAYHYIKSGVCDAALVGGIQLNLNILIFSEYNGLGILASDGVSRPFDENVSGFCRAESICAVFLQKRKDSKRIYAQFVHSLSSNDGFKTEGQWLPSRDEQVRLMNEFYNQIDVDKKDIKFIEAHATGTFKGDIQEVTAVDEVFCKNHDDPLIIGTVKSNMGHTEAASGVVSLTKIVIAFENGNFPPNINLTNKRSDIEAFNDGRIQVATDAVPIDSDYIALNSFGLGGSNVHALFKRNPKIKINNGLPKDSLERIVLWSGRTEEALNTIFDDIVSRPLDAEYIALLHNTQIMTSDANTYRGFGIFKKNNFDNAICIQRSMKLFDGIRRKIVFLYTGMGTQWHEMGCGLMEIPIFAESIEKCHKILAEKCDNFDLKALFESDDKNKYNDIKNSYLGIISIEIALTDLLNALEIKPTFIIGHSVGEIGCAYADGCLSAEEALLIAFKRAKVNQEANIMKGAMAAIGMHYKELEPILPAEIDIACHNSHESTTISGPKESVLEFINKMTKDGIFAKEVACAGIPFHSRYISKVSDEMYKNFSEILKNPKRRSPKWISSSFPEDRWDEDEVKICGSQYHVANALNPVLFEEAALKLPKNSIVIEISPNGILNSIVKSLLKKSSYVALAQKSENAKQQTFEAIGNLFQYGIDMNAAGIYPAIQFPVYRGTQMISPKIKWNHNENHFVGYFDSKFELERFSTIINFDSEEYSFLKDHIIDGKLILAGASYLVFIWKLFALMNSADFEKFKVTFKDIEMLRATRVLSNKEVSISISIQRNTGHFDLSEGNMTIIKGIIFHDDNLKIERVEPYELNEGATKLQREDFYKHARIRGYQYRKAFQTIKEISFDGKFGKIQWKDNWTTFIDALLQTPILEDENKDIGVPYKINEISIDPIMHLEMVKEQKEEILFEFEACTATNRSTCGGVVISGLRGATIPRQQQKKPLFESYKFIPYISNDLMRLTDFDILKIFFTTFCENYSKFEITVVEINDKNEGHAISHLLKIMQEFLNKTNLKLLTSSKVEIKNVDVTIDEDLKTFVNRNSNANIVIKDNCLNDCEFLQMINTSMTENVVFISKEDSNCIINNENLKVISKIHTVDNFTFIMFQHKSLNINEHQTTYKCIKITPNPSDWLENLQKIVQDVENNEQIVIYSQNTKSGILGFYNCLRFELGVNKKMICVLIDDENAPKFDPNDSFYSNQLKRGLTINVLKDGKWGALRHFNITRDLNHKPQTGHCFANYSRSGNLSSIKWRQGDLNNKLSEKSDDLIAIYYSSLNFKDILYAHGYIKDSTNLSRECAIGFEFSGIHLKTGKRVMGVSNKTGCISTLYDISDAYLFNVPENWSLEEAATFPSAYATVYYSFFKATKIQKGQSILIHCGAGGVGQAALNVAFAYGLEVFTTVGTDEKREFLLKNFPQLKSENIGNSRDTSFLRMIMKQTNKKGVDYVLNSLSGEKLMKSIECLKKGGVFLEIGRADIIKGTTINLDFLGKDIELKSIRVDQLQENGEDFKDLLKLMGESLETGIMKPLNYTIFDAADVKKAFQFMASGNHIGKILLKIRESNDQSLPLNVLPRFYCDPECSYIVVGGLGGLGLEFSQWLVTRGCRKLVLSSSRGISNQYQNFKINFWKKYGVETIVSTSNIITIEGCNELIQTALQLGKVDGIFNFAVILHDRIFVNHALEMFNKSLAPKAIATKHLHDASIELCPDLKHFVAISSVSCGRGFGGQTNYGMSNSVMEEVVNMRFKMKLPAKAIQWGPVADVGLLSDVENPTIYFYDFQSITSILESLDTLLLHPDAIVGCVVLADKFDESNKQMGLIDMLMKLLNIEDRKSISMNSNFSQLGIDSLVGIEMQQLIEREYGLTLTAKEIRTLSLAELEMRFNTKNENTVKK</sequence>
<dbReference type="SMART" id="SM00825">
    <property type="entry name" value="PKS_KS"/>
    <property type="match status" value="1"/>
</dbReference>
<dbReference type="Pfam" id="PF02801">
    <property type="entry name" value="Ketoacyl-synt_C"/>
    <property type="match status" value="1"/>
</dbReference>
<dbReference type="InterPro" id="IPR036291">
    <property type="entry name" value="NAD(P)-bd_dom_sf"/>
</dbReference>
<dbReference type="PROSITE" id="PS52004">
    <property type="entry name" value="KS3_2"/>
    <property type="match status" value="1"/>
</dbReference>
<feature type="domain" description="PKS/mFAS DH" evidence="8">
    <location>
        <begin position="853"/>
        <end position="1128"/>
    </location>
</feature>
<feature type="active site" description="Proton donor; for dehydratase activity" evidence="5">
    <location>
        <position position="1034"/>
    </location>
</feature>
<organism evidence="9 10">
    <name type="scientific">Polypedilum vanderplanki</name>
    <name type="common">Sleeping chironomid midge</name>
    <dbReference type="NCBI Taxonomy" id="319348"/>
    <lineage>
        <taxon>Eukaryota</taxon>
        <taxon>Metazoa</taxon>
        <taxon>Ecdysozoa</taxon>
        <taxon>Arthropoda</taxon>
        <taxon>Hexapoda</taxon>
        <taxon>Insecta</taxon>
        <taxon>Pterygota</taxon>
        <taxon>Neoptera</taxon>
        <taxon>Endopterygota</taxon>
        <taxon>Diptera</taxon>
        <taxon>Nematocera</taxon>
        <taxon>Chironomoidea</taxon>
        <taxon>Chironomidae</taxon>
        <taxon>Chironominae</taxon>
        <taxon>Polypedilum</taxon>
        <taxon>Polypedilum</taxon>
    </lineage>
</organism>
<dbReference type="SUPFAM" id="SSF47336">
    <property type="entry name" value="ACP-like"/>
    <property type="match status" value="1"/>
</dbReference>
<dbReference type="Pfam" id="PF13602">
    <property type="entry name" value="ADH_zinc_N_2"/>
    <property type="match status" value="1"/>
</dbReference>
<dbReference type="Pfam" id="PF08659">
    <property type="entry name" value="KR"/>
    <property type="match status" value="1"/>
</dbReference>
<dbReference type="Gene3D" id="3.90.180.10">
    <property type="entry name" value="Medium-chain alcohol dehydrogenases, catalytic domain"/>
    <property type="match status" value="1"/>
</dbReference>
<dbReference type="CDD" id="cd00833">
    <property type="entry name" value="PKS"/>
    <property type="match status" value="1"/>
</dbReference>
<evidence type="ECO:0000256" key="5">
    <source>
        <dbReference type="PROSITE-ProRule" id="PRU01363"/>
    </source>
</evidence>
<dbReference type="Pfam" id="PF00550">
    <property type="entry name" value="PP-binding"/>
    <property type="match status" value="1"/>
</dbReference>
<feature type="region of interest" description="C-terminal hotdog fold" evidence="5">
    <location>
        <begin position="985"/>
        <end position="1128"/>
    </location>
</feature>
<dbReference type="SMART" id="SM00823">
    <property type="entry name" value="PKS_PP"/>
    <property type="match status" value="1"/>
</dbReference>
<dbReference type="SUPFAM" id="SSF52151">
    <property type="entry name" value="FabD/lysophospholipase-like"/>
    <property type="match status" value="1"/>
</dbReference>
<dbReference type="InterPro" id="IPR009081">
    <property type="entry name" value="PP-bd_ACP"/>
</dbReference>
<dbReference type="Pfam" id="PF00109">
    <property type="entry name" value="ketoacyl-synt"/>
    <property type="match status" value="1"/>
</dbReference>
<dbReference type="SUPFAM" id="SSF50129">
    <property type="entry name" value="GroES-like"/>
    <property type="match status" value="1"/>
</dbReference>
<dbReference type="InterPro" id="IPR018201">
    <property type="entry name" value="Ketoacyl_synth_AS"/>
</dbReference>
<dbReference type="Pfam" id="PF16197">
    <property type="entry name" value="KAsynt_C_assoc"/>
    <property type="match status" value="1"/>
</dbReference>
<dbReference type="PANTHER" id="PTHR43775:SF23">
    <property type="entry name" value="FATTY ACID SYNTHASE 3"/>
    <property type="match status" value="1"/>
</dbReference>
<dbReference type="GO" id="GO:0004312">
    <property type="term" value="F:fatty acid synthase activity"/>
    <property type="evidence" value="ECO:0007669"/>
    <property type="project" value="TreeGrafter"/>
</dbReference>
<evidence type="ECO:0000256" key="3">
    <source>
        <dbReference type="ARBA" id="ARBA00022679"/>
    </source>
</evidence>
<dbReference type="InterPro" id="IPR016035">
    <property type="entry name" value="Acyl_Trfase/lysoPLipase"/>
</dbReference>
<feature type="active site" description="Proton acceptor; for dehydratase activity" evidence="5">
    <location>
        <position position="885"/>
    </location>
</feature>
<dbReference type="InterPro" id="IPR050091">
    <property type="entry name" value="PKS_NRPS_Biosynth_Enz"/>
</dbReference>
<evidence type="ECO:0000259" key="7">
    <source>
        <dbReference type="PROSITE" id="PS52004"/>
    </source>
</evidence>
<dbReference type="InterPro" id="IPR020806">
    <property type="entry name" value="PKS_PP-bd"/>
</dbReference>
<dbReference type="InterPro" id="IPR016039">
    <property type="entry name" value="Thiolase-like"/>
</dbReference>
<dbReference type="Gene3D" id="3.40.366.10">
    <property type="entry name" value="Malonyl-Coenzyme A Acyl Carrier Protein, domain 2"/>
    <property type="match status" value="1"/>
</dbReference>
<evidence type="ECO:0000313" key="10">
    <source>
        <dbReference type="Proteomes" id="UP001107558"/>
    </source>
</evidence>
<dbReference type="Gene3D" id="3.10.129.110">
    <property type="entry name" value="Polyketide synthase dehydratase"/>
    <property type="match status" value="1"/>
</dbReference>
<dbReference type="InterPro" id="IPR020843">
    <property type="entry name" value="ER"/>
</dbReference>
<gene>
    <name evidence="9" type="ORF">PVAND_000135</name>
</gene>
<keyword evidence="1" id="KW-0596">Phosphopantetheine</keyword>
<dbReference type="EMBL" id="JADBJN010000003">
    <property type="protein sequence ID" value="KAG5669844.1"/>
    <property type="molecule type" value="Genomic_DNA"/>
</dbReference>
<evidence type="ECO:0000259" key="8">
    <source>
        <dbReference type="PROSITE" id="PS52019"/>
    </source>
</evidence>
<dbReference type="InterPro" id="IPR049900">
    <property type="entry name" value="PKS_mFAS_DH"/>
</dbReference>
<comment type="caution">
    <text evidence="9">The sequence shown here is derived from an EMBL/GenBank/DDBJ whole genome shotgun (WGS) entry which is preliminary data.</text>
</comment>
<dbReference type="SMART" id="SM00822">
    <property type="entry name" value="PKS_KR"/>
    <property type="match status" value="1"/>
</dbReference>
<dbReference type="InterPro" id="IPR013968">
    <property type="entry name" value="PKS_KR"/>
</dbReference>
<evidence type="ECO:0000256" key="2">
    <source>
        <dbReference type="ARBA" id="ARBA00022553"/>
    </source>
</evidence>
<dbReference type="Pfam" id="PF00698">
    <property type="entry name" value="Acyl_transf_1"/>
    <property type="match status" value="1"/>
</dbReference>
<dbReference type="InterPro" id="IPR014031">
    <property type="entry name" value="Ketoacyl_synth_C"/>
</dbReference>
<dbReference type="SUPFAM" id="SSF55048">
    <property type="entry name" value="Probable ACP-binding domain of malonyl-CoA ACP transacylase"/>
    <property type="match status" value="1"/>
</dbReference>
<keyword evidence="4" id="KW-0511">Multifunctional enzyme</keyword>
<dbReference type="Gene3D" id="3.30.70.3290">
    <property type="match status" value="1"/>
</dbReference>
<evidence type="ECO:0000313" key="9">
    <source>
        <dbReference type="EMBL" id="KAG5669844.1"/>
    </source>
</evidence>
<dbReference type="InterPro" id="IPR001227">
    <property type="entry name" value="Ac_transferase_dom_sf"/>
</dbReference>
<dbReference type="GO" id="GO:0031177">
    <property type="term" value="F:phosphopantetheine binding"/>
    <property type="evidence" value="ECO:0007669"/>
    <property type="project" value="InterPro"/>
</dbReference>
<dbReference type="Gene3D" id="3.40.47.10">
    <property type="match status" value="1"/>
</dbReference>
<keyword evidence="2" id="KW-0597">Phosphoprotein</keyword>
<dbReference type="InterPro" id="IPR032821">
    <property type="entry name" value="PKS_assoc"/>
</dbReference>
<dbReference type="InterPro" id="IPR057326">
    <property type="entry name" value="KR_dom"/>
</dbReference>
<dbReference type="Gene3D" id="3.40.50.720">
    <property type="entry name" value="NAD(P)-binding Rossmann-like Domain"/>
    <property type="match status" value="1"/>
</dbReference>
<dbReference type="PROSITE" id="PS52019">
    <property type="entry name" value="PKS_MFAS_DH"/>
    <property type="match status" value="1"/>
</dbReference>
<dbReference type="SMART" id="SM00829">
    <property type="entry name" value="PKS_ER"/>
    <property type="match status" value="1"/>
</dbReference>
<dbReference type="PROSITE" id="PS50075">
    <property type="entry name" value="CARRIER"/>
    <property type="match status" value="1"/>
</dbReference>
<keyword evidence="3" id="KW-0808">Transferase</keyword>
<feature type="domain" description="Carrier" evidence="6">
    <location>
        <begin position="1973"/>
        <end position="2053"/>
    </location>
</feature>
<accession>A0A9J6BJ38</accession>
<dbReference type="InterPro" id="IPR011032">
    <property type="entry name" value="GroES-like_sf"/>
</dbReference>
<proteinExistence type="predicted"/>
<dbReference type="OrthoDB" id="6432380at2759"/>
<dbReference type="Proteomes" id="UP001107558">
    <property type="component" value="Chromosome 3"/>
</dbReference>
<keyword evidence="10" id="KW-1185">Reference proteome</keyword>
<dbReference type="InterPro" id="IPR042104">
    <property type="entry name" value="PKS_dehydratase_sf"/>
</dbReference>
<dbReference type="PROSITE" id="PS00606">
    <property type="entry name" value="KS3_1"/>
    <property type="match status" value="1"/>
</dbReference>
<dbReference type="Pfam" id="PF21149">
    <property type="entry name" value="FAS_pseudo-KR"/>
    <property type="match status" value="1"/>
</dbReference>
<dbReference type="InterPro" id="IPR036736">
    <property type="entry name" value="ACP-like_sf"/>
</dbReference>
<dbReference type="InterPro" id="IPR014030">
    <property type="entry name" value="Ketoacyl_synth_N"/>
</dbReference>
<protein>
    <submittedName>
        <fullName evidence="9">Uncharacterized protein</fullName>
    </submittedName>
</protein>
<dbReference type="SUPFAM" id="SSF51735">
    <property type="entry name" value="NAD(P)-binding Rossmann-fold domains"/>
    <property type="match status" value="2"/>
</dbReference>
<dbReference type="Gene3D" id="1.10.1200.10">
    <property type="entry name" value="ACP-like"/>
    <property type="match status" value="1"/>
</dbReference>
<dbReference type="PANTHER" id="PTHR43775">
    <property type="entry name" value="FATTY ACID SYNTHASE"/>
    <property type="match status" value="1"/>
</dbReference>
<name>A0A9J6BJ38_POLVA</name>
<dbReference type="GO" id="GO:0006633">
    <property type="term" value="P:fatty acid biosynthetic process"/>
    <property type="evidence" value="ECO:0007669"/>
    <property type="project" value="InterPro"/>
</dbReference>
<evidence type="ECO:0000259" key="6">
    <source>
        <dbReference type="PROSITE" id="PS50075"/>
    </source>
</evidence>
<dbReference type="InterPro" id="IPR016036">
    <property type="entry name" value="Malonyl_transacylase_ACP-bd"/>
</dbReference>
<evidence type="ECO:0000256" key="4">
    <source>
        <dbReference type="ARBA" id="ARBA00023268"/>
    </source>
</evidence>
<dbReference type="CDD" id="cd05195">
    <property type="entry name" value="enoyl_red"/>
    <property type="match status" value="1"/>
</dbReference>
<dbReference type="InterPro" id="IPR020841">
    <property type="entry name" value="PKS_Beta-ketoAc_synthase_dom"/>
</dbReference>
<feature type="region of interest" description="N-terminal hotdog fold" evidence="5">
    <location>
        <begin position="853"/>
        <end position="973"/>
    </location>
</feature>
<dbReference type="SMART" id="SM00827">
    <property type="entry name" value="PKS_AT"/>
    <property type="match status" value="1"/>
</dbReference>
<dbReference type="InterPro" id="IPR014043">
    <property type="entry name" value="Acyl_transferase_dom"/>
</dbReference>
<dbReference type="InterPro" id="IPR049391">
    <property type="entry name" value="FAS_pseudo-KR"/>
</dbReference>
<dbReference type="GO" id="GO:0004315">
    <property type="term" value="F:3-oxoacyl-[acyl-carrier-protein] synthase activity"/>
    <property type="evidence" value="ECO:0007669"/>
    <property type="project" value="InterPro"/>
</dbReference>